<dbReference type="GeneID" id="30955810"/>
<dbReference type="AlphaFoldDB" id="A0A1N7ED06"/>
<feature type="compositionally biased region" description="Acidic residues" evidence="1">
    <location>
        <begin position="54"/>
        <end position="68"/>
    </location>
</feature>
<name>A0A1N7ED06_9EURY</name>
<gene>
    <name evidence="2" type="ORF">BB347_07665</name>
    <name evidence="3" type="ORF">SAMN05421809_2625</name>
</gene>
<feature type="compositionally biased region" description="Acidic residues" evidence="1">
    <location>
        <begin position="94"/>
        <end position="104"/>
    </location>
</feature>
<dbReference type="RefSeq" id="WP_076582454.1">
    <property type="nucleotide sequence ID" value="NZ_CP019327.1"/>
</dbReference>
<dbReference type="EMBL" id="FTNP01000003">
    <property type="protein sequence ID" value="SIR86032.1"/>
    <property type="molecule type" value="Genomic_DNA"/>
</dbReference>
<dbReference type="KEGG" id="hda:BB347_07665"/>
<accession>A0A1N7ED06</accession>
<protein>
    <recommendedName>
        <fullName evidence="6">Zinc-ribbon domain-containing protein</fullName>
    </recommendedName>
</protein>
<keyword evidence="4" id="KW-1185">Reference proteome</keyword>
<dbReference type="Proteomes" id="UP000187321">
    <property type="component" value="Chromosome"/>
</dbReference>
<evidence type="ECO:0000313" key="4">
    <source>
        <dbReference type="Proteomes" id="UP000185687"/>
    </source>
</evidence>
<evidence type="ECO:0000313" key="5">
    <source>
        <dbReference type="Proteomes" id="UP000187321"/>
    </source>
</evidence>
<reference evidence="2 5" key="1">
    <citation type="submission" date="2017-01" db="EMBL/GenBank/DDBJ databases">
        <title>Complete genome sequence of Haloterrigena daqingensis type strain (JX313T).</title>
        <authorList>
            <person name="Shuang W."/>
        </authorList>
    </citation>
    <scope>NUCLEOTIDE SEQUENCE [LARGE SCALE GENOMIC DNA]</scope>
    <source>
        <strain evidence="2 5">JX313</strain>
    </source>
</reference>
<dbReference type="Proteomes" id="UP000185687">
    <property type="component" value="Unassembled WGS sequence"/>
</dbReference>
<evidence type="ECO:0000313" key="2">
    <source>
        <dbReference type="EMBL" id="APX96502.1"/>
    </source>
</evidence>
<evidence type="ECO:0000256" key="1">
    <source>
        <dbReference type="SAM" id="MobiDB-lite"/>
    </source>
</evidence>
<proteinExistence type="predicted"/>
<dbReference type="EMBL" id="CP019327">
    <property type="protein sequence ID" value="APX96502.1"/>
    <property type="molecule type" value="Genomic_DNA"/>
</dbReference>
<dbReference type="OrthoDB" id="204979at2157"/>
<evidence type="ECO:0000313" key="3">
    <source>
        <dbReference type="EMBL" id="SIR86032.1"/>
    </source>
</evidence>
<feature type="region of interest" description="Disordered" evidence="1">
    <location>
        <begin position="38"/>
        <end position="104"/>
    </location>
</feature>
<organism evidence="3 4">
    <name type="scientific">Natronorubrum daqingense</name>
    <dbReference type="NCBI Taxonomy" id="588898"/>
    <lineage>
        <taxon>Archaea</taxon>
        <taxon>Methanobacteriati</taxon>
        <taxon>Methanobacteriota</taxon>
        <taxon>Stenosarchaea group</taxon>
        <taxon>Halobacteria</taxon>
        <taxon>Halobacteriales</taxon>
        <taxon>Natrialbaceae</taxon>
        <taxon>Natronorubrum</taxon>
    </lineage>
</organism>
<evidence type="ECO:0008006" key="6">
    <source>
        <dbReference type="Google" id="ProtNLM"/>
    </source>
</evidence>
<sequence length="104" mass="11233">MSMFERLGEKVERFKQEAVAARDDSAEYRCRNCGSEIYNEQSSCPECGSTEVESVADEPTADESDDSTSETPNSEGETDREPGETASDSTGESGPDDTDTSGEE</sequence>
<reference evidence="3 4" key="2">
    <citation type="submission" date="2017-01" db="EMBL/GenBank/DDBJ databases">
        <authorList>
            <person name="Mah S.A."/>
            <person name="Swanson W.J."/>
            <person name="Moy G.W."/>
            <person name="Vacquier V.D."/>
        </authorList>
    </citation>
    <scope>NUCLEOTIDE SEQUENCE [LARGE SCALE GENOMIC DNA]</scope>
    <source>
        <strain evidence="3 4">CGMCC 1.8909</strain>
    </source>
</reference>